<dbReference type="NCBIfam" id="TIGR00229">
    <property type="entry name" value="sensory_box"/>
    <property type="match status" value="1"/>
</dbReference>
<dbReference type="Pfam" id="PF00072">
    <property type="entry name" value="Response_reg"/>
    <property type="match status" value="2"/>
</dbReference>
<dbReference type="InterPro" id="IPR036890">
    <property type="entry name" value="HATPase_C_sf"/>
</dbReference>
<evidence type="ECO:0000256" key="13">
    <source>
        <dbReference type="ARBA" id="ARBA00068150"/>
    </source>
</evidence>
<dbReference type="PANTHER" id="PTHR45339:SF1">
    <property type="entry name" value="HYBRID SIGNAL TRANSDUCTION HISTIDINE KINASE J"/>
    <property type="match status" value="1"/>
</dbReference>
<dbReference type="Gene3D" id="3.30.565.10">
    <property type="entry name" value="Histidine kinase-like ATPase, C-terminal domain"/>
    <property type="match status" value="1"/>
</dbReference>
<evidence type="ECO:0000256" key="9">
    <source>
        <dbReference type="ARBA" id="ARBA00023015"/>
    </source>
</evidence>
<name>A0A5B1CPM6_9BACT</name>
<keyword evidence="21" id="KW-1185">Reference proteome</keyword>
<dbReference type="InterPro" id="IPR036097">
    <property type="entry name" value="HisK_dim/P_sf"/>
</dbReference>
<dbReference type="CDD" id="cd00130">
    <property type="entry name" value="PAS"/>
    <property type="match status" value="1"/>
</dbReference>
<dbReference type="SUPFAM" id="SSF55874">
    <property type="entry name" value="ATPase domain of HSP90 chaperone/DNA topoisomerase II/histidine kinase"/>
    <property type="match status" value="1"/>
</dbReference>
<dbReference type="SMART" id="SM00387">
    <property type="entry name" value="HATPase_c"/>
    <property type="match status" value="1"/>
</dbReference>
<dbReference type="InterPro" id="IPR000700">
    <property type="entry name" value="PAS-assoc_C"/>
</dbReference>
<dbReference type="InterPro" id="IPR035965">
    <property type="entry name" value="PAS-like_dom_sf"/>
</dbReference>
<feature type="modified residue" description="4-aspartylphosphate" evidence="14">
    <location>
        <position position="885"/>
    </location>
</feature>
<comment type="catalytic activity">
    <reaction evidence="1">
        <text>ATP + protein L-histidine = ADP + protein N-phospho-L-histidine.</text>
        <dbReference type="EC" id="2.7.13.3"/>
    </reaction>
</comment>
<dbReference type="EMBL" id="VRLW01000001">
    <property type="protein sequence ID" value="KAA1261313.1"/>
    <property type="molecule type" value="Genomic_DNA"/>
</dbReference>
<dbReference type="InterPro" id="IPR001789">
    <property type="entry name" value="Sig_transdc_resp-reg_receiver"/>
</dbReference>
<dbReference type="Gene3D" id="3.40.50.2300">
    <property type="match status" value="2"/>
</dbReference>
<dbReference type="AlphaFoldDB" id="A0A5B1CPM6"/>
<dbReference type="SUPFAM" id="SSF47384">
    <property type="entry name" value="Homodimeric domain of signal transducing histidine kinase"/>
    <property type="match status" value="1"/>
</dbReference>
<keyword evidence="10" id="KW-0238">DNA-binding</keyword>
<evidence type="ECO:0000313" key="21">
    <source>
        <dbReference type="Proteomes" id="UP000322699"/>
    </source>
</evidence>
<dbReference type="OrthoDB" id="9762493at2"/>
<dbReference type="InterPro" id="IPR011006">
    <property type="entry name" value="CheY-like_superfamily"/>
</dbReference>
<evidence type="ECO:0000259" key="15">
    <source>
        <dbReference type="PROSITE" id="PS01124"/>
    </source>
</evidence>
<feature type="domain" description="Histidine kinase" evidence="16">
    <location>
        <begin position="450"/>
        <end position="671"/>
    </location>
</feature>
<dbReference type="InterPro" id="IPR009057">
    <property type="entry name" value="Homeodomain-like_sf"/>
</dbReference>
<dbReference type="EC" id="2.7.13.3" evidence="2"/>
<dbReference type="CDD" id="cd16922">
    <property type="entry name" value="HATPase_EvgS-ArcB-TorS-like"/>
    <property type="match status" value="1"/>
</dbReference>
<evidence type="ECO:0000259" key="18">
    <source>
        <dbReference type="PROSITE" id="PS50112"/>
    </source>
</evidence>
<dbReference type="SMART" id="SM00388">
    <property type="entry name" value="HisKA"/>
    <property type="match status" value="1"/>
</dbReference>
<dbReference type="InterPro" id="IPR004358">
    <property type="entry name" value="Sig_transdc_His_kin-like_C"/>
</dbReference>
<dbReference type="Pfam" id="PF02518">
    <property type="entry name" value="HATPase_c"/>
    <property type="match status" value="1"/>
</dbReference>
<evidence type="ECO:0000259" key="19">
    <source>
        <dbReference type="PROSITE" id="PS50113"/>
    </source>
</evidence>
<comment type="caution">
    <text evidence="20">The sequence shown here is derived from an EMBL/GenBank/DDBJ whole genome shotgun (WGS) entry which is preliminary data.</text>
</comment>
<dbReference type="GO" id="GO:0005524">
    <property type="term" value="F:ATP binding"/>
    <property type="evidence" value="ECO:0007669"/>
    <property type="project" value="UniProtKB-KW"/>
</dbReference>
<dbReference type="FunFam" id="1.10.287.130:FF:000002">
    <property type="entry name" value="Two-component osmosensing histidine kinase"/>
    <property type="match status" value="1"/>
</dbReference>
<dbReference type="GO" id="GO:0000155">
    <property type="term" value="F:phosphorelay sensor kinase activity"/>
    <property type="evidence" value="ECO:0007669"/>
    <property type="project" value="InterPro"/>
</dbReference>
<dbReference type="Gene3D" id="1.10.10.60">
    <property type="entry name" value="Homeodomain-like"/>
    <property type="match status" value="1"/>
</dbReference>
<dbReference type="SUPFAM" id="SSF52172">
    <property type="entry name" value="CheY-like"/>
    <property type="match status" value="2"/>
</dbReference>
<evidence type="ECO:0000256" key="5">
    <source>
        <dbReference type="ARBA" id="ARBA00022741"/>
    </source>
</evidence>
<dbReference type="PROSITE" id="PS50110">
    <property type="entry name" value="RESPONSE_REGULATORY"/>
    <property type="match status" value="2"/>
</dbReference>
<dbReference type="InterPro" id="IPR005467">
    <property type="entry name" value="His_kinase_dom"/>
</dbReference>
<evidence type="ECO:0000256" key="6">
    <source>
        <dbReference type="ARBA" id="ARBA00022777"/>
    </source>
</evidence>
<accession>A0A5B1CPM6</accession>
<keyword evidence="11" id="KW-0804">Transcription</keyword>
<keyword evidence="9" id="KW-0805">Transcription regulation</keyword>
<dbReference type="Gene3D" id="1.10.287.130">
    <property type="match status" value="1"/>
</dbReference>
<dbReference type="SUPFAM" id="SSF55785">
    <property type="entry name" value="PYP-like sensor domain (PAS domain)"/>
    <property type="match status" value="1"/>
</dbReference>
<dbReference type="Pfam" id="PF12833">
    <property type="entry name" value="HTH_18"/>
    <property type="match status" value="1"/>
</dbReference>
<evidence type="ECO:0000259" key="17">
    <source>
        <dbReference type="PROSITE" id="PS50110"/>
    </source>
</evidence>
<feature type="domain" description="PAS" evidence="18">
    <location>
        <begin position="307"/>
        <end position="377"/>
    </location>
</feature>
<dbReference type="CDD" id="cd17546">
    <property type="entry name" value="REC_hyHK_CKI1_RcsC-like"/>
    <property type="match status" value="2"/>
</dbReference>
<dbReference type="Proteomes" id="UP000322699">
    <property type="component" value="Unassembled WGS sequence"/>
</dbReference>
<dbReference type="PRINTS" id="PR00344">
    <property type="entry name" value="BCTRLSENSOR"/>
</dbReference>
<dbReference type="InterPro" id="IPR003661">
    <property type="entry name" value="HisK_dim/P_dom"/>
</dbReference>
<dbReference type="SUPFAM" id="SSF46689">
    <property type="entry name" value="Homeodomain-like"/>
    <property type="match status" value="1"/>
</dbReference>
<organism evidence="20 21">
    <name type="scientific">Rubripirellula obstinata</name>
    <dbReference type="NCBI Taxonomy" id="406547"/>
    <lineage>
        <taxon>Bacteria</taxon>
        <taxon>Pseudomonadati</taxon>
        <taxon>Planctomycetota</taxon>
        <taxon>Planctomycetia</taxon>
        <taxon>Pirellulales</taxon>
        <taxon>Pirellulaceae</taxon>
        <taxon>Rubripirellula</taxon>
    </lineage>
</organism>
<dbReference type="RefSeq" id="WP_068264318.1">
    <property type="nucleotide sequence ID" value="NZ_LWSK01000058.1"/>
</dbReference>
<dbReference type="SMART" id="SM00091">
    <property type="entry name" value="PAS"/>
    <property type="match status" value="1"/>
</dbReference>
<keyword evidence="6 20" id="KW-0418">Kinase</keyword>
<feature type="modified residue" description="4-aspartylphosphate" evidence="14">
    <location>
        <position position="742"/>
    </location>
</feature>
<feature type="domain" description="Response regulatory" evidence="17">
    <location>
        <begin position="836"/>
        <end position="954"/>
    </location>
</feature>
<evidence type="ECO:0000256" key="1">
    <source>
        <dbReference type="ARBA" id="ARBA00000085"/>
    </source>
</evidence>
<keyword evidence="4 20" id="KW-0808">Transferase</keyword>
<dbReference type="PROSITE" id="PS50112">
    <property type="entry name" value="PAS"/>
    <property type="match status" value="1"/>
</dbReference>
<dbReference type="SUPFAM" id="SSF51215">
    <property type="entry name" value="Regulatory protein AraC"/>
    <property type="match status" value="1"/>
</dbReference>
<evidence type="ECO:0000313" key="20">
    <source>
        <dbReference type="EMBL" id="KAA1261313.1"/>
    </source>
</evidence>
<dbReference type="PROSITE" id="PS01124">
    <property type="entry name" value="HTH_ARAC_FAMILY_2"/>
    <property type="match status" value="1"/>
</dbReference>
<evidence type="ECO:0000256" key="4">
    <source>
        <dbReference type="ARBA" id="ARBA00022679"/>
    </source>
</evidence>
<gene>
    <name evidence="20" type="primary">barA_4</name>
    <name evidence="20" type="ORF">LF1_38600</name>
</gene>
<evidence type="ECO:0000256" key="11">
    <source>
        <dbReference type="ARBA" id="ARBA00023163"/>
    </source>
</evidence>
<keyword evidence="7" id="KW-0067">ATP-binding</keyword>
<dbReference type="Pfam" id="PF02311">
    <property type="entry name" value="AraC_binding"/>
    <property type="match status" value="1"/>
</dbReference>
<dbReference type="PANTHER" id="PTHR45339">
    <property type="entry name" value="HYBRID SIGNAL TRANSDUCTION HISTIDINE KINASE J"/>
    <property type="match status" value="1"/>
</dbReference>
<dbReference type="SMART" id="SM00342">
    <property type="entry name" value="HTH_ARAC"/>
    <property type="match status" value="1"/>
</dbReference>
<evidence type="ECO:0000256" key="14">
    <source>
        <dbReference type="PROSITE-ProRule" id="PRU00169"/>
    </source>
</evidence>
<dbReference type="PROSITE" id="PS50113">
    <property type="entry name" value="PAC"/>
    <property type="match status" value="1"/>
</dbReference>
<evidence type="ECO:0000259" key="16">
    <source>
        <dbReference type="PROSITE" id="PS50109"/>
    </source>
</evidence>
<proteinExistence type="predicted"/>
<evidence type="ECO:0000256" key="10">
    <source>
        <dbReference type="ARBA" id="ARBA00023125"/>
    </source>
</evidence>
<evidence type="ECO:0000256" key="12">
    <source>
        <dbReference type="ARBA" id="ARBA00064003"/>
    </source>
</evidence>
<dbReference type="InterPro" id="IPR018060">
    <property type="entry name" value="HTH_AraC"/>
</dbReference>
<dbReference type="InterPro" id="IPR013656">
    <property type="entry name" value="PAS_4"/>
</dbReference>
<keyword evidence="5" id="KW-0547">Nucleotide-binding</keyword>
<dbReference type="Pfam" id="PF08448">
    <property type="entry name" value="PAS_4"/>
    <property type="match status" value="1"/>
</dbReference>
<dbReference type="Pfam" id="PF00512">
    <property type="entry name" value="HisKA"/>
    <property type="match status" value="1"/>
</dbReference>
<protein>
    <recommendedName>
        <fullName evidence="13">Sensory/regulatory protein RpfC</fullName>
        <ecNumber evidence="2">2.7.13.3</ecNumber>
    </recommendedName>
</protein>
<reference evidence="20 21" key="1">
    <citation type="submission" date="2019-08" db="EMBL/GenBank/DDBJ databases">
        <title>Deep-cultivation of Planctomycetes and their phenomic and genomic characterization uncovers novel biology.</title>
        <authorList>
            <person name="Wiegand S."/>
            <person name="Jogler M."/>
            <person name="Boedeker C."/>
            <person name="Pinto D."/>
            <person name="Vollmers J."/>
            <person name="Rivas-Marin E."/>
            <person name="Kohn T."/>
            <person name="Peeters S.H."/>
            <person name="Heuer A."/>
            <person name="Rast P."/>
            <person name="Oberbeckmann S."/>
            <person name="Bunk B."/>
            <person name="Jeske O."/>
            <person name="Meyerdierks A."/>
            <person name="Storesund J.E."/>
            <person name="Kallscheuer N."/>
            <person name="Luecker S."/>
            <person name="Lage O.M."/>
            <person name="Pohl T."/>
            <person name="Merkel B.J."/>
            <person name="Hornburger P."/>
            <person name="Mueller R.-W."/>
            <person name="Bruemmer F."/>
            <person name="Labrenz M."/>
            <person name="Spormann A.M."/>
            <person name="Op Den Camp H."/>
            <person name="Overmann J."/>
            <person name="Amann R."/>
            <person name="Jetten M.S.M."/>
            <person name="Mascher T."/>
            <person name="Medema M.H."/>
            <person name="Devos D.P."/>
            <person name="Kaster A.-K."/>
            <person name="Ovreas L."/>
            <person name="Rohde M."/>
            <person name="Galperin M.Y."/>
            <person name="Jogler C."/>
        </authorList>
    </citation>
    <scope>NUCLEOTIDE SEQUENCE [LARGE SCALE GENOMIC DNA]</scope>
    <source>
        <strain evidence="20 21">LF1</strain>
    </source>
</reference>
<dbReference type="CDD" id="cd00082">
    <property type="entry name" value="HisKA"/>
    <property type="match status" value="1"/>
</dbReference>
<dbReference type="SMART" id="SM00448">
    <property type="entry name" value="REC"/>
    <property type="match status" value="2"/>
</dbReference>
<sequence>MPNQQAFHHYLPVNEQAINWGAYLTGAGRSITLPGQDYPLAGHPQLYDFSWKNGRTLPEFQLLMVTGGAGEFESENVPLKSFQGDALFFLTPGQWHRYRPNRETGWNERWISLSGNLLHRLNCIDQLWPTSAFAQPGECKSFIEKFDGLLDLVQRNPVRDSVLLSLQGMSLVGDAIELLQAGSSLSQNDQQKHATKTQDPIAEEAIEIIWTRSHSPITADDIAVQLDTNQVTLDQRFAKAKGHSVLQEINNCRVSRAQRLLGETNLPTRTIADLAGFSSLKHMNEVFQDCEGQSPNEYRDSKTWQGSEAIYSSLVESMPMHLVRKDKRRRIVFANQLYCDLMHTELAKLIGKTDEELFRPKRAKKYRQDDEHVMKTGEGIHEIEPHEKRDGGTSFFEVYKGPVHDVRGNVGGIQIMFWDVTEREKAEQEVRQAKEAAEHANRAKSEFLANMSHEIRTPMNGVIGMTELLLDTRTTAEQRDYLTMVKYSANSLLRLLNDILDFSKIEAGKLDLDHQMFSLRDCVGQTMHSLASRVGEKDLELLCRFDPDLPDQLVGDAGRLAQIIVNLVGNAIKFTEHGEVEVSVSRQSADTDSADLIFTVRDTGIGISTEHQQKIFESFRQADASTTKRYGGTGLGLSISSQLVEMMEGRIWVESEVGHGTKFHFTAKLEVHKQQPSTERVHLLNDKRALIIDDNHASLQILSDLFRNWGLAVCTQDNGKDALLEIARASQTGTPFSIVMLDNAMPDMDSFELVEEILQVPGNDKTKIVMMSNSPKAGDLQKCESMGIMRHMQKPLVHSDLLESLLPATGEECGTIEDAAESQLPAVTPPQQRKLKILVAEDGLVNQKVAKGILSRRGYEVVIASDGAEAVEALDQDDFDLVLMDIQMPNMDGHEATRIIRQKELDSDRHIPIVAMTAGAMKGDEEHCLASGMDAYVAKPFDPDDLLKVIAKHTEQPET</sequence>
<dbReference type="FunFam" id="3.30.565.10:FF:000010">
    <property type="entry name" value="Sensor histidine kinase RcsC"/>
    <property type="match status" value="1"/>
</dbReference>
<feature type="domain" description="PAC" evidence="19">
    <location>
        <begin position="379"/>
        <end position="432"/>
    </location>
</feature>
<keyword evidence="8" id="KW-0902">Two-component regulatory system</keyword>
<comment type="subunit">
    <text evidence="12">At low DSF concentrations, interacts with RpfF.</text>
</comment>
<dbReference type="GO" id="GO:0043565">
    <property type="term" value="F:sequence-specific DNA binding"/>
    <property type="evidence" value="ECO:0007669"/>
    <property type="project" value="InterPro"/>
</dbReference>
<dbReference type="PROSITE" id="PS50109">
    <property type="entry name" value="HIS_KIN"/>
    <property type="match status" value="1"/>
</dbReference>
<dbReference type="InterPro" id="IPR000014">
    <property type="entry name" value="PAS"/>
</dbReference>
<dbReference type="InterPro" id="IPR003313">
    <property type="entry name" value="AraC-bd"/>
</dbReference>
<dbReference type="InterPro" id="IPR003594">
    <property type="entry name" value="HATPase_dom"/>
</dbReference>
<dbReference type="Gene3D" id="3.30.450.20">
    <property type="entry name" value="PAS domain"/>
    <property type="match status" value="1"/>
</dbReference>
<evidence type="ECO:0000256" key="3">
    <source>
        <dbReference type="ARBA" id="ARBA00022553"/>
    </source>
</evidence>
<feature type="domain" description="HTH araC/xylS-type" evidence="15">
    <location>
        <begin position="203"/>
        <end position="301"/>
    </location>
</feature>
<evidence type="ECO:0000256" key="2">
    <source>
        <dbReference type="ARBA" id="ARBA00012438"/>
    </source>
</evidence>
<evidence type="ECO:0000256" key="8">
    <source>
        <dbReference type="ARBA" id="ARBA00023012"/>
    </source>
</evidence>
<feature type="domain" description="Response regulatory" evidence="17">
    <location>
        <begin position="688"/>
        <end position="809"/>
    </location>
</feature>
<dbReference type="InterPro" id="IPR037923">
    <property type="entry name" value="HTH-like"/>
</dbReference>
<keyword evidence="3 14" id="KW-0597">Phosphoprotein</keyword>
<evidence type="ECO:0000256" key="7">
    <source>
        <dbReference type="ARBA" id="ARBA00022840"/>
    </source>
</evidence>
<dbReference type="GO" id="GO:0003700">
    <property type="term" value="F:DNA-binding transcription factor activity"/>
    <property type="evidence" value="ECO:0007669"/>
    <property type="project" value="InterPro"/>
</dbReference>